<feature type="transmembrane region" description="Helical" evidence="8">
    <location>
        <begin position="482"/>
        <end position="502"/>
    </location>
</feature>
<feature type="transmembrane region" description="Helical" evidence="8">
    <location>
        <begin position="271"/>
        <end position="293"/>
    </location>
</feature>
<gene>
    <name evidence="10" type="ORF">CLV63_10929</name>
</gene>
<feature type="transmembrane region" description="Helical" evidence="8">
    <location>
        <begin position="110"/>
        <end position="131"/>
    </location>
</feature>
<reference evidence="10 11" key="1">
    <citation type="submission" date="2018-03" db="EMBL/GenBank/DDBJ databases">
        <title>Genomic Encyclopedia of Archaeal and Bacterial Type Strains, Phase II (KMG-II): from individual species to whole genera.</title>
        <authorList>
            <person name="Goeker M."/>
        </authorList>
    </citation>
    <scope>NUCLEOTIDE SEQUENCE [LARGE SCALE GENOMIC DNA]</scope>
    <source>
        <strain evidence="10 11">DSM 45312</strain>
    </source>
</reference>
<dbReference type="InterPro" id="IPR036259">
    <property type="entry name" value="MFS_trans_sf"/>
</dbReference>
<name>A0A2P8DIH0_9ACTN</name>
<dbReference type="CDD" id="cd17321">
    <property type="entry name" value="MFS_MMR_MDR_like"/>
    <property type="match status" value="1"/>
</dbReference>
<keyword evidence="5 8" id="KW-1133">Transmembrane helix</keyword>
<evidence type="ECO:0000256" key="3">
    <source>
        <dbReference type="ARBA" id="ARBA00022475"/>
    </source>
</evidence>
<evidence type="ECO:0000256" key="5">
    <source>
        <dbReference type="ARBA" id="ARBA00022989"/>
    </source>
</evidence>
<keyword evidence="2" id="KW-0813">Transport</keyword>
<evidence type="ECO:0000256" key="8">
    <source>
        <dbReference type="SAM" id="Phobius"/>
    </source>
</evidence>
<evidence type="ECO:0000256" key="1">
    <source>
        <dbReference type="ARBA" id="ARBA00004651"/>
    </source>
</evidence>
<dbReference type="PANTHER" id="PTHR42718">
    <property type="entry name" value="MAJOR FACILITATOR SUPERFAMILY MULTIDRUG TRANSPORTER MFSC"/>
    <property type="match status" value="1"/>
</dbReference>
<dbReference type="PROSITE" id="PS50850">
    <property type="entry name" value="MFS"/>
    <property type="match status" value="1"/>
</dbReference>
<evidence type="ECO:0000259" key="9">
    <source>
        <dbReference type="PROSITE" id="PS50850"/>
    </source>
</evidence>
<dbReference type="GO" id="GO:0022857">
    <property type="term" value="F:transmembrane transporter activity"/>
    <property type="evidence" value="ECO:0007669"/>
    <property type="project" value="InterPro"/>
</dbReference>
<dbReference type="PANTHER" id="PTHR42718:SF47">
    <property type="entry name" value="METHYL VIOLOGEN RESISTANCE PROTEIN SMVA"/>
    <property type="match status" value="1"/>
</dbReference>
<evidence type="ECO:0000313" key="10">
    <source>
        <dbReference type="EMBL" id="PSK97026.1"/>
    </source>
</evidence>
<dbReference type="AlphaFoldDB" id="A0A2P8DIH0"/>
<feature type="region of interest" description="Disordered" evidence="7">
    <location>
        <begin position="507"/>
        <end position="526"/>
    </location>
</feature>
<dbReference type="Proteomes" id="UP000240542">
    <property type="component" value="Unassembled WGS sequence"/>
</dbReference>
<dbReference type="PROSITE" id="PS51318">
    <property type="entry name" value="TAT"/>
    <property type="match status" value="1"/>
</dbReference>
<dbReference type="EMBL" id="PYGA01000009">
    <property type="protein sequence ID" value="PSK97026.1"/>
    <property type="molecule type" value="Genomic_DNA"/>
</dbReference>
<feature type="transmembrane region" description="Helical" evidence="8">
    <location>
        <begin position="230"/>
        <end position="251"/>
    </location>
</feature>
<feature type="transmembrane region" description="Helical" evidence="8">
    <location>
        <begin position="143"/>
        <end position="163"/>
    </location>
</feature>
<comment type="caution">
    <text evidence="10">The sequence shown here is derived from an EMBL/GenBank/DDBJ whole genome shotgun (WGS) entry which is preliminary data.</text>
</comment>
<dbReference type="SUPFAM" id="SSF103473">
    <property type="entry name" value="MFS general substrate transporter"/>
    <property type="match status" value="1"/>
</dbReference>
<feature type="transmembrane region" description="Helical" evidence="8">
    <location>
        <begin position="17"/>
        <end position="41"/>
    </location>
</feature>
<evidence type="ECO:0000256" key="6">
    <source>
        <dbReference type="ARBA" id="ARBA00023136"/>
    </source>
</evidence>
<dbReference type="InterPro" id="IPR006311">
    <property type="entry name" value="TAT_signal"/>
</dbReference>
<evidence type="ECO:0000313" key="11">
    <source>
        <dbReference type="Proteomes" id="UP000240542"/>
    </source>
</evidence>
<dbReference type="Pfam" id="PF07690">
    <property type="entry name" value="MFS_1"/>
    <property type="match status" value="1"/>
</dbReference>
<dbReference type="InterPro" id="IPR011701">
    <property type="entry name" value="MFS"/>
</dbReference>
<accession>A0A2P8DIH0</accession>
<evidence type="ECO:0000256" key="7">
    <source>
        <dbReference type="SAM" id="MobiDB-lite"/>
    </source>
</evidence>
<protein>
    <submittedName>
        <fullName evidence="10">DHA2 family multidrug resistance protein-like MFS transporter</fullName>
    </submittedName>
</protein>
<organism evidence="10 11">
    <name type="scientific">Murinocardiopsis flavida</name>
    <dbReference type="NCBI Taxonomy" id="645275"/>
    <lineage>
        <taxon>Bacteria</taxon>
        <taxon>Bacillati</taxon>
        <taxon>Actinomycetota</taxon>
        <taxon>Actinomycetes</taxon>
        <taxon>Streptosporangiales</taxon>
        <taxon>Nocardiopsidaceae</taxon>
        <taxon>Murinocardiopsis</taxon>
    </lineage>
</organism>
<dbReference type="InterPro" id="IPR020846">
    <property type="entry name" value="MFS_dom"/>
</dbReference>
<keyword evidence="11" id="KW-1185">Reference proteome</keyword>
<feature type="domain" description="Major facilitator superfamily (MFS) profile" evidence="9">
    <location>
        <begin position="19"/>
        <end position="506"/>
    </location>
</feature>
<feature type="transmembrane region" description="Helical" evidence="8">
    <location>
        <begin position="85"/>
        <end position="104"/>
    </location>
</feature>
<feature type="transmembrane region" description="Helical" evidence="8">
    <location>
        <begin position="337"/>
        <end position="357"/>
    </location>
</feature>
<feature type="transmembrane region" description="Helical" evidence="8">
    <location>
        <begin position="205"/>
        <end position="224"/>
    </location>
</feature>
<feature type="transmembrane region" description="Helical" evidence="8">
    <location>
        <begin position="305"/>
        <end position="325"/>
    </location>
</feature>
<dbReference type="Gene3D" id="1.20.1250.20">
    <property type="entry name" value="MFS general substrate transporter like domains"/>
    <property type="match status" value="1"/>
</dbReference>
<keyword evidence="3" id="KW-1003">Cell membrane</keyword>
<evidence type="ECO:0000256" key="2">
    <source>
        <dbReference type="ARBA" id="ARBA00022448"/>
    </source>
</evidence>
<sequence>MNTSAPAGTGRAGRREWIALGVLTLPTMVLSMDLTVLHLAAPSISADLAPTGGQLLWILDVYGFFVAGFLMTMGTLGDRIGRRQLLLIGAAAFAAASVAAAFAPTAELLIAARAVLGVAGATLMPSTLALLATMFTDSAQRTFAIAVWMTFFTVGEAIGPLVGGALLQFTWWGAVFLIGVPVMLLLLAAGPFLLPEHRDRLSGRFDLPSAVMSLAAVLSIVYGIKRAAESGLGAAPLAWVLAGAAIGAVFLRRQRRLDEPMVDLGLFRLRAFTAGLGTQTTAVFAMAGTQLLLTQYLQGVLGLSPLAAGLWTVPSVVFGIGATLLAPRIVRRVRPAIVIGCGLAVAAAGAATVALTAPQADLFWTVAGFTVLYTGVTPTLALTTDSIVGAAPPRRAGLASGVAQSGAELGLAGGMAILGSIAMAVYQGRLAEAAPAGVTADRLEQAQGTIGAAADVAARLPDQAGAALLAAARHAFADGMQAAAWLSAALLAGAAVLAATMLRAAPPPDGSAPVDGAGDPERAAAG</sequence>
<proteinExistence type="predicted"/>
<comment type="subcellular location">
    <subcellularLocation>
        <location evidence="1">Cell membrane</location>
        <topology evidence="1">Multi-pass membrane protein</topology>
    </subcellularLocation>
</comment>
<feature type="transmembrane region" description="Helical" evidence="8">
    <location>
        <begin position="169"/>
        <end position="193"/>
    </location>
</feature>
<keyword evidence="6 8" id="KW-0472">Membrane</keyword>
<keyword evidence="4 8" id="KW-0812">Transmembrane</keyword>
<feature type="transmembrane region" description="Helical" evidence="8">
    <location>
        <begin position="363"/>
        <end position="388"/>
    </location>
</feature>
<feature type="transmembrane region" description="Helical" evidence="8">
    <location>
        <begin position="53"/>
        <end position="73"/>
    </location>
</feature>
<evidence type="ECO:0000256" key="4">
    <source>
        <dbReference type="ARBA" id="ARBA00022692"/>
    </source>
</evidence>
<dbReference type="GO" id="GO:0005886">
    <property type="term" value="C:plasma membrane"/>
    <property type="evidence" value="ECO:0007669"/>
    <property type="project" value="UniProtKB-SubCell"/>
</dbReference>